<dbReference type="AlphaFoldDB" id="A0A6J6DGZ6"/>
<evidence type="ECO:0000313" key="1">
    <source>
        <dbReference type="EMBL" id="CAB4563417.1"/>
    </source>
</evidence>
<gene>
    <name evidence="1" type="ORF">UFOPK1493_01933</name>
</gene>
<organism evidence="1">
    <name type="scientific">freshwater metagenome</name>
    <dbReference type="NCBI Taxonomy" id="449393"/>
    <lineage>
        <taxon>unclassified sequences</taxon>
        <taxon>metagenomes</taxon>
        <taxon>ecological metagenomes</taxon>
    </lineage>
</organism>
<dbReference type="EMBL" id="CAEZSR010000068">
    <property type="protein sequence ID" value="CAB4563417.1"/>
    <property type="molecule type" value="Genomic_DNA"/>
</dbReference>
<dbReference type="PANTHER" id="PTHR38008">
    <property type="entry name" value="HEMOLYSIN-RELATED"/>
    <property type="match status" value="1"/>
</dbReference>
<reference evidence="1" key="1">
    <citation type="submission" date="2020-05" db="EMBL/GenBank/DDBJ databases">
        <authorList>
            <person name="Chiriac C."/>
            <person name="Salcher M."/>
            <person name="Ghai R."/>
            <person name="Kavagutti S V."/>
        </authorList>
    </citation>
    <scope>NUCLEOTIDE SEQUENCE</scope>
</reference>
<dbReference type="InterPro" id="IPR005590">
    <property type="entry name" value="DUF333"/>
</dbReference>
<dbReference type="PANTHER" id="PTHR38008:SF2">
    <property type="entry name" value="HEMOLYSIN"/>
    <property type="match status" value="1"/>
</dbReference>
<sequence>MRRAWMVLVALGGFGLLGCSDDLEPAPTDGTTGLANPASTFCVDQGGTVEIVTEAGGEVGYCNLPDGTRIEEWEYFRQMTGNTQP</sequence>
<dbReference type="Pfam" id="PF03891">
    <property type="entry name" value="DUF333"/>
    <property type="match status" value="1"/>
</dbReference>
<proteinExistence type="predicted"/>
<dbReference type="PROSITE" id="PS51257">
    <property type="entry name" value="PROKAR_LIPOPROTEIN"/>
    <property type="match status" value="1"/>
</dbReference>
<name>A0A6J6DGZ6_9ZZZZ</name>
<protein>
    <submittedName>
        <fullName evidence="1">Unannotated protein</fullName>
    </submittedName>
</protein>
<accession>A0A6J6DGZ6</accession>